<gene>
    <name evidence="5" type="ORF">SAMN02745977_02355</name>
</gene>
<dbReference type="PIRSF" id="PIRSF005211">
    <property type="entry name" value="Ab_hydro_YheT"/>
    <property type="match status" value="1"/>
</dbReference>
<feature type="active site" description="Charge relay system" evidence="2">
    <location>
        <position position="345"/>
    </location>
</feature>
<feature type="region of interest" description="Disordered" evidence="3">
    <location>
        <begin position="74"/>
        <end position="98"/>
    </location>
</feature>
<feature type="active site" description="Charge relay system" evidence="2">
    <location>
        <position position="189"/>
    </location>
</feature>
<evidence type="ECO:0000259" key="4">
    <source>
        <dbReference type="Pfam" id="PF00561"/>
    </source>
</evidence>
<reference evidence="5 6" key="1">
    <citation type="submission" date="2016-10" db="EMBL/GenBank/DDBJ databases">
        <authorList>
            <person name="de Groot N.N."/>
        </authorList>
    </citation>
    <scope>NUCLEOTIDE SEQUENCE [LARGE SCALE GENOMIC DNA]</scope>
    <source>
        <strain evidence="5 6">DSM 15123</strain>
    </source>
</reference>
<sequence>MEFHYRPPRWLPDGHSQTIWPALYARAWSGERPRYVRTRWDAPDGDFVDVDWLQPVLGDHDFRGVSCRDSGREAPLANEVGGRNGEAVKAEGGPSSVGGQRKPALLVLFHGLEGSSASHYALAIADRARSLGWAFAVPMFRGCSGEPNRAARAYHSGDWSEVDWILARMQAWKDEHLGPEAALFVAGVSLGGNALLRWAQQQGTRAMERASALAVISAPLDLAACGHALHRGFNRVSYERMFLASMKHKARQKAAQYPDLFDLQRVLRARSLFDFDDAFTGPLHGFGGADDYWRRASSRPHLHALQIPTLLLNARNDPFVPASVLPAAGDVPDCVTLWQPKAGGHVGFAEGRWPGQVLGMPRAVTDWMQATCATISNKGHGAPQE</sequence>
<dbReference type="EMBL" id="FOCW01000011">
    <property type="protein sequence ID" value="SEN92504.1"/>
    <property type="molecule type" value="Genomic_DNA"/>
</dbReference>
<evidence type="ECO:0000313" key="5">
    <source>
        <dbReference type="EMBL" id="SEN92504.1"/>
    </source>
</evidence>
<dbReference type="AlphaFoldDB" id="A0A1H8KHY5"/>
<evidence type="ECO:0000256" key="1">
    <source>
        <dbReference type="ARBA" id="ARBA00010884"/>
    </source>
</evidence>
<proteinExistence type="inferred from homology"/>
<feature type="domain" description="AB hydrolase-1" evidence="4">
    <location>
        <begin position="105"/>
        <end position="351"/>
    </location>
</feature>
<dbReference type="Pfam" id="PF00561">
    <property type="entry name" value="Abhydrolase_1"/>
    <property type="match status" value="1"/>
</dbReference>
<dbReference type="InterPro" id="IPR000073">
    <property type="entry name" value="AB_hydrolase_1"/>
</dbReference>
<protein>
    <recommendedName>
        <fullName evidence="4">AB hydrolase-1 domain-containing protein</fullName>
    </recommendedName>
</protein>
<dbReference type="PANTHER" id="PTHR10794">
    <property type="entry name" value="ABHYDROLASE DOMAIN-CONTAINING PROTEIN"/>
    <property type="match status" value="1"/>
</dbReference>
<dbReference type="STRING" id="1121117.SAMN02745977_02355"/>
<evidence type="ECO:0000256" key="3">
    <source>
        <dbReference type="SAM" id="MobiDB-lite"/>
    </source>
</evidence>
<name>A0A1H8KHY5_9BURK</name>
<dbReference type="GO" id="GO:0034338">
    <property type="term" value="F:short-chain carboxylesterase activity"/>
    <property type="evidence" value="ECO:0007669"/>
    <property type="project" value="TreeGrafter"/>
</dbReference>
<dbReference type="RefSeq" id="WP_091818178.1">
    <property type="nucleotide sequence ID" value="NZ_FOCW01000011.1"/>
</dbReference>
<feature type="active site" description="Charge relay system" evidence="2">
    <location>
        <position position="317"/>
    </location>
</feature>
<dbReference type="InterPro" id="IPR029058">
    <property type="entry name" value="AB_hydrolase_fold"/>
</dbReference>
<organism evidence="5 6">
    <name type="scientific">Brachymonas denitrificans DSM 15123</name>
    <dbReference type="NCBI Taxonomy" id="1121117"/>
    <lineage>
        <taxon>Bacteria</taxon>
        <taxon>Pseudomonadati</taxon>
        <taxon>Pseudomonadota</taxon>
        <taxon>Betaproteobacteria</taxon>
        <taxon>Burkholderiales</taxon>
        <taxon>Comamonadaceae</taxon>
        <taxon>Brachymonas</taxon>
    </lineage>
</organism>
<evidence type="ECO:0000256" key="2">
    <source>
        <dbReference type="PIRSR" id="PIRSR005211-1"/>
    </source>
</evidence>
<dbReference type="Proteomes" id="UP000199531">
    <property type="component" value="Unassembled WGS sequence"/>
</dbReference>
<dbReference type="GO" id="GO:0047372">
    <property type="term" value="F:monoacylglycerol lipase activity"/>
    <property type="evidence" value="ECO:0007669"/>
    <property type="project" value="TreeGrafter"/>
</dbReference>
<evidence type="ECO:0000313" key="6">
    <source>
        <dbReference type="Proteomes" id="UP000199531"/>
    </source>
</evidence>
<accession>A0A1H8KHY5</accession>
<keyword evidence="6" id="KW-1185">Reference proteome</keyword>
<dbReference type="Gene3D" id="3.40.50.1820">
    <property type="entry name" value="alpha/beta hydrolase"/>
    <property type="match status" value="1"/>
</dbReference>
<dbReference type="SUPFAM" id="SSF53474">
    <property type="entry name" value="alpha/beta-Hydrolases"/>
    <property type="match status" value="1"/>
</dbReference>
<dbReference type="InterPro" id="IPR012020">
    <property type="entry name" value="ABHD4"/>
</dbReference>
<dbReference type="InterPro" id="IPR050960">
    <property type="entry name" value="AB_hydrolase_4_sf"/>
</dbReference>
<comment type="similarity">
    <text evidence="1">Belongs to the AB hydrolase superfamily. AB hydrolase 4 family.</text>
</comment>
<dbReference type="PANTHER" id="PTHR10794:SF94">
    <property type="entry name" value="ESTERASE YHET-RELATED"/>
    <property type="match status" value="1"/>
</dbReference>